<evidence type="ECO:0000256" key="4">
    <source>
        <dbReference type="ARBA" id="ARBA00022692"/>
    </source>
</evidence>
<feature type="transmembrane region" description="Helical" evidence="12">
    <location>
        <begin position="1230"/>
        <end position="1252"/>
    </location>
</feature>
<dbReference type="SUPFAM" id="SSF82866">
    <property type="entry name" value="Multidrug efflux transporter AcrB transmembrane domain"/>
    <property type="match status" value="2"/>
</dbReference>
<feature type="transmembrane region" description="Helical" evidence="12">
    <location>
        <begin position="807"/>
        <end position="826"/>
    </location>
</feature>
<evidence type="ECO:0000256" key="12">
    <source>
        <dbReference type="SAM" id="Phobius"/>
    </source>
</evidence>
<dbReference type="GO" id="GO:0015918">
    <property type="term" value="P:sterol transport"/>
    <property type="evidence" value="ECO:0007669"/>
    <property type="project" value="TreeGrafter"/>
</dbReference>
<evidence type="ECO:0000256" key="8">
    <source>
        <dbReference type="ARBA" id="ARBA00023136"/>
    </source>
</evidence>
<keyword evidence="4 12" id="KW-0812">Transmembrane</keyword>
<dbReference type="Pfam" id="PF16414">
    <property type="entry name" value="NPC1_N"/>
    <property type="match status" value="1"/>
</dbReference>
<dbReference type="STRING" id="1314776.A0A166FXE6"/>
<evidence type="ECO:0000313" key="15">
    <source>
        <dbReference type="Proteomes" id="UP000076798"/>
    </source>
</evidence>
<feature type="transmembrane region" description="Helical" evidence="12">
    <location>
        <begin position="352"/>
        <end position="382"/>
    </location>
</feature>
<feature type="transmembrane region" description="Helical" evidence="12">
    <location>
        <begin position="913"/>
        <end position="936"/>
    </location>
</feature>
<keyword evidence="10" id="KW-0325">Glycoprotein</keyword>
<organism evidence="14 15">
    <name type="scientific">Sistotremastrum suecicum HHB10207 ss-3</name>
    <dbReference type="NCBI Taxonomy" id="1314776"/>
    <lineage>
        <taxon>Eukaryota</taxon>
        <taxon>Fungi</taxon>
        <taxon>Dikarya</taxon>
        <taxon>Basidiomycota</taxon>
        <taxon>Agaricomycotina</taxon>
        <taxon>Agaricomycetes</taxon>
        <taxon>Sistotremastrales</taxon>
        <taxon>Sistotremastraceae</taxon>
        <taxon>Sistotremastrum</taxon>
    </lineage>
</organism>
<feature type="transmembrane region" description="Helical" evidence="12">
    <location>
        <begin position="1273"/>
        <end position="1294"/>
    </location>
</feature>
<dbReference type="PANTHER" id="PTHR45727">
    <property type="entry name" value="NPC INTRACELLULAR CHOLESTEROL TRANSPORTER 1"/>
    <property type="match status" value="1"/>
</dbReference>
<feature type="transmembrane region" description="Helical" evidence="12">
    <location>
        <begin position="715"/>
        <end position="737"/>
    </location>
</feature>
<keyword evidence="15" id="KW-1185">Reference proteome</keyword>
<feature type="transmembrane region" description="Helical" evidence="12">
    <location>
        <begin position="1314"/>
        <end position="1337"/>
    </location>
</feature>
<dbReference type="InterPro" id="IPR053956">
    <property type="entry name" value="NPC1_MLD"/>
</dbReference>
<feature type="compositionally biased region" description="Polar residues" evidence="11">
    <location>
        <begin position="303"/>
        <end position="320"/>
    </location>
</feature>
<dbReference type="EMBL" id="KV428024">
    <property type="protein sequence ID" value="KZT41093.1"/>
    <property type="molecule type" value="Genomic_DNA"/>
</dbReference>
<dbReference type="GO" id="GO:0016020">
    <property type="term" value="C:membrane"/>
    <property type="evidence" value="ECO:0007669"/>
    <property type="project" value="UniProtKB-SubCell"/>
</dbReference>
<dbReference type="PANTHER" id="PTHR45727:SF2">
    <property type="entry name" value="NPC INTRACELLULAR CHOLESTEROL TRANSPORTER 1"/>
    <property type="match status" value="1"/>
</dbReference>
<dbReference type="Proteomes" id="UP000076798">
    <property type="component" value="Unassembled WGS sequence"/>
</dbReference>
<dbReference type="InterPro" id="IPR000731">
    <property type="entry name" value="SSD"/>
</dbReference>
<evidence type="ECO:0000256" key="11">
    <source>
        <dbReference type="SAM" id="MobiDB-lite"/>
    </source>
</evidence>
<feature type="transmembrane region" description="Helical" evidence="12">
    <location>
        <begin position="1178"/>
        <end position="1195"/>
    </location>
</feature>
<protein>
    <submittedName>
        <fullName evidence="14">Multidrug efflux transporter AcrB transmembrane domain-containing protein</fullName>
    </submittedName>
</protein>
<proteinExistence type="inferred from homology"/>
<reference evidence="14 15" key="1">
    <citation type="journal article" date="2016" name="Mol. Biol. Evol.">
        <title>Comparative Genomics of Early-Diverging Mushroom-Forming Fungi Provides Insights into the Origins of Lignocellulose Decay Capabilities.</title>
        <authorList>
            <person name="Nagy L.G."/>
            <person name="Riley R."/>
            <person name="Tritt A."/>
            <person name="Adam C."/>
            <person name="Daum C."/>
            <person name="Floudas D."/>
            <person name="Sun H."/>
            <person name="Yadav J.S."/>
            <person name="Pangilinan J."/>
            <person name="Larsson K.H."/>
            <person name="Matsuura K."/>
            <person name="Barry K."/>
            <person name="Labutti K."/>
            <person name="Kuo R."/>
            <person name="Ohm R.A."/>
            <person name="Bhattacharya S.S."/>
            <person name="Shirouzu T."/>
            <person name="Yoshinaga Y."/>
            <person name="Martin F.M."/>
            <person name="Grigoriev I.V."/>
            <person name="Hibbett D.S."/>
        </authorList>
    </citation>
    <scope>NUCLEOTIDE SEQUENCE [LARGE SCALE GENOMIC DNA]</scope>
    <source>
        <strain evidence="14 15">HHB10207 ss-3</strain>
    </source>
</reference>
<feature type="region of interest" description="Disordered" evidence="11">
    <location>
        <begin position="303"/>
        <end position="326"/>
    </location>
</feature>
<keyword evidence="5" id="KW-0732">Signal</keyword>
<dbReference type="Gene3D" id="1.20.1640.10">
    <property type="entry name" value="Multidrug efflux transporter AcrB transmembrane domain"/>
    <property type="match status" value="2"/>
</dbReference>
<evidence type="ECO:0000256" key="3">
    <source>
        <dbReference type="ARBA" id="ARBA00022448"/>
    </source>
</evidence>
<feature type="transmembrane region" description="Helical" evidence="12">
    <location>
        <begin position="612"/>
        <end position="633"/>
    </location>
</feature>
<accession>A0A166FXE6</accession>
<feature type="transmembrane region" description="Helical" evidence="12">
    <location>
        <begin position="685"/>
        <end position="709"/>
    </location>
</feature>
<keyword evidence="7" id="KW-0445">Lipid transport</keyword>
<dbReference type="InterPro" id="IPR032190">
    <property type="entry name" value="NPC1_N"/>
</dbReference>
<keyword evidence="6 12" id="KW-1133">Transmembrane helix</keyword>
<feature type="transmembrane region" description="Helical" evidence="12">
    <location>
        <begin position="1202"/>
        <end position="1224"/>
    </location>
</feature>
<dbReference type="Pfam" id="PF12349">
    <property type="entry name" value="Sterol-sensing"/>
    <property type="match status" value="2"/>
</dbReference>
<evidence type="ECO:0000256" key="2">
    <source>
        <dbReference type="ARBA" id="ARBA00005585"/>
    </source>
</evidence>
<comment type="subcellular location">
    <subcellularLocation>
        <location evidence="1">Membrane</location>
        <topology evidence="1">Multi-pass membrane protein</topology>
    </subcellularLocation>
</comment>
<keyword evidence="9" id="KW-1015">Disulfide bond</keyword>
<evidence type="ECO:0000256" key="1">
    <source>
        <dbReference type="ARBA" id="ARBA00004141"/>
    </source>
</evidence>
<feature type="domain" description="SSD" evidence="13">
    <location>
        <begin position="667"/>
        <end position="857"/>
    </location>
</feature>
<evidence type="ECO:0000256" key="5">
    <source>
        <dbReference type="ARBA" id="ARBA00022729"/>
    </source>
</evidence>
<evidence type="ECO:0000313" key="14">
    <source>
        <dbReference type="EMBL" id="KZT41093.1"/>
    </source>
</evidence>
<evidence type="ECO:0000256" key="9">
    <source>
        <dbReference type="ARBA" id="ARBA00023157"/>
    </source>
</evidence>
<keyword evidence="8 12" id="KW-0472">Membrane</keyword>
<feature type="transmembrane region" description="Helical" evidence="12">
    <location>
        <begin position="240"/>
        <end position="265"/>
    </location>
</feature>
<dbReference type="OrthoDB" id="6510177at2759"/>
<dbReference type="InterPro" id="IPR053958">
    <property type="entry name" value="HMGCR/SNAP/NPC1-like_SSD"/>
</dbReference>
<evidence type="ECO:0000256" key="6">
    <source>
        <dbReference type="ARBA" id="ARBA00022989"/>
    </source>
</evidence>
<evidence type="ECO:0000256" key="10">
    <source>
        <dbReference type="ARBA" id="ARBA00023180"/>
    </source>
</evidence>
<feature type="transmembrane region" description="Helical" evidence="12">
    <location>
        <begin position="832"/>
        <end position="857"/>
    </location>
</feature>
<comment type="similarity">
    <text evidence="2">Belongs to the patched family.</text>
</comment>
<name>A0A166FXE6_9AGAM</name>
<keyword evidence="3" id="KW-0813">Transport</keyword>
<dbReference type="GO" id="GO:0032934">
    <property type="term" value="F:sterol binding"/>
    <property type="evidence" value="ECO:0007669"/>
    <property type="project" value="TreeGrafter"/>
</dbReference>
<evidence type="ECO:0000259" key="13">
    <source>
        <dbReference type="PROSITE" id="PS50156"/>
    </source>
</evidence>
<evidence type="ECO:0000256" key="7">
    <source>
        <dbReference type="ARBA" id="ARBA00023055"/>
    </source>
</evidence>
<dbReference type="Pfam" id="PF22314">
    <property type="entry name" value="NPC1_MLD"/>
    <property type="match status" value="1"/>
</dbReference>
<dbReference type="FunFam" id="1.20.1640.10:FF:000029">
    <property type="entry name" value="Putative Patched sphingolipid transporter"/>
    <property type="match status" value="1"/>
</dbReference>
<gene>
    <name evidence="14" type="ORF">SISSUDRAFT_1059660</name>
</gene>
<dbReference type="PROSITE" id="PS50156">
    <property type="entry name" value="SSD"/>
    <property type="match status" value="1"/>
</dbReference>
<sequence>MDLHERGRCSMRGSCGFNNGKPLPCPDNGLASEPEDDDARSLLVQTCGADYAEGSVCCTNGQVEALSTNFQQVTALISTCPACWNNFRDFFCSFTCSPDQSTFLNVTSVKGEAEKAAVKSVDFLVESTFGEGFYGSCQYVQAGISNSFALDLMAPGAKDYKGLFAKLGQESVLGSPFQINFPESAAQELAPLNLTPRSCTDSALDSRCPCVDCPAVCPTLPDLPPPGSESSCSVGSLSCLSFVLVLVYSLATAGFLAGYTLQLTLRKRRERRYQRIALSTDTASDNVLSPVARSRGLVGASSLTPYSDGDNSLGGQSGQSESRHLGRGASLLDPHETLQPRQYRLNTILRRAFYRLGVVCAGYPWATFAVMFTLVGLLNLGWQRFDIETDPVRLWVGPSSDSKIQKEYFDEHFGPFYRPEQIFVTAGGGSQDVPALSWDRLKWWLGVEDEIRRLRSSPNGYTLSDVCFKPAGPEGACVAQSVTAWFDRDLDNLDPESWKEQLTECAKSPVSCLPDFMQPLDPAFVLGGTPEDLETGEKRHMDSRSLVITYVVNDSLDPAKRSQAEEWERSLRAYLTEVARLAPQTSQSEVVFSTGVSLEEEINKSSNLDTRIVILSYVIMFLYISVALGGGSADPDRPSVWQSVSHSTKALLYSLGIRKSNLPPENTIHYGVYSSLSNHFVTSKALLGLFAIGLVVLSVSSSVGFFSAIGVKVTLIIAEVIPFLVLAVGVDNVFILVHELDRQNIAHGPNSSTLVPDTQSSVSPINFNERTLIDSSREHSVDADSLRQHLSPEERVARALAKMGPSILLSSLTEIVAFALGALVPMPAVRNFSLYAAGSVLLNAILQVTVFISALVLDLRRTEANRLDCFPCIKVPSRIALVDNLPLTNQGAITRFFRRYYAPYLLKRPVKSAVLVFFSGVFVASIISIQGLHLGFDQRLALPSDSYLVPYFNAVDDLLQVGPPVYFVAKGVDVTQRKGQQLLCNGFTTCRPDSIGNILEAERKRPASSFITQPTASWVDDFLKWLNPQVAQCCRVLKRDPSTFCGEKDRPRLCRACYEDAEPGWNITMDGLPEGPEFMRYLNQWLISPSSQDCPLAGAAPYGTALSLDTDREHVIASHFRTYHAPLKSQDDFINAFTSAHRIADDLTRKTGVEVFPYSLFYVFFDQYAHIIGITEEVLGLGLASVLIVTAALLGSWRTGAIVTCVVALTVINVMGVMSIWGIMLNAISLVNLVISLGIAVEFCSHIARAFMGAGAGLPNDHPGGQKERDERTWVALTDVGPAVLSGITFTKLIGMSVLALTKSRLLEIYYFRMWLTLIISGAMHGLILLPVVLSLVGGQGYALEDADEEWMTNVTRRHAYEYRPFVGDDDDSINSANDRIPL</sequence>